<dbReference type="Proteomes" id="UP000243975">
    <property type="component" value="Unassembled WGS sequence"/>
</dbReference>
<dbReference type="AlphaFoldDB" id="A0A124SD06"/>
<gene>
    <name evidence="1" type="ORF">Ccrd_002526</name>
</gene>
<keyword evidence="2" id="KW-1185">Reference proteome</keyword>
<evidence type="ECO:0000313" key="1">
    <source>
        <dbReference type="EMBL" id="KVH95426.1"/>
    </source>
</evidence>
<evidence type="ECO:0000313" key="2">
    <source>
        <dbReference type="Proteomes" id="UP000243975"/>
    </source>
</evidence>
<sequence>MPVRNVESGTKVKENLLEKIPNAKLDMMELDVSSQESGSCRPRLRFRKTRLNRNSHESLWWVWLTRRSP</sequence>
<proteinExistence type="predicted"/>
<name>A0A124SD06_CYNCS</name>
<protein>
    <submittedName>
        <fullName evidence="1">Uncharacterized protein</fullName>
    </submittedName>
</protein>
<dbReference type="EMBL" id="LEKV01004390">
    <property type="protein sequence ID" value="KVH95426.1"/>
    <property type="molecule type" value="Genomic_DNA"/>
</dbReference>
<reference evidence="1 2" key="1">
    <citation type="journal article" date="2016" name="Sci. Rep.">
        <title>The genome sequence of the outbreeding globe artichoke constructed de novo incorporating a phase-aware low-pass sequencing strategy of F1 progeny.</title>
        <authorList>
            <person name="Scaglione D."/>
            <person name="Reyes-Chin-Wo S."/>
            <person name="Acquadro A."/>
            <person name="Froenicke L."/>
            <person name="Portis E."/>
            <person name="Beitel C."/>
            <person name="Tirone M."/>
            <person name="Mauro R."/>
            <person name="Lo Monaco A."/>
            <person name="Mauromicale G."/>
            <person name="Faccioli P."/>
            <person name="Cattivelli L."/>
            <person name="Rieseberg L."/>
            <person name="Michelmore R."/>
            <person name="Lanteri S."/>
        </authorList>
    </citation>
    <scope>NUCLEOTIDE SEQUENCE [LARGE SCALE GENOMIC DNA]</scope>
    <source>
        <strain evidence="1">2C</strain>
    </source>
</reference>
<comment type="caution">
    <text evidence="1">The sequence shown here is derived from an EMBL/GenBank/DDBJ whole genome shotgun (WGS) entry which is preliminary data.</text>
</comment>
<dbReference type="STRING" id="59895.A0A124SD06"/>
<accession>A0A124SD06</accession>
<organism evidence="1 2">
    <name type="scientific">Cynara cardunculus var. scolymus</name>
    <name type="common">Globe artichoke</name>
    <name type="synonym">Cynara scolymus</name>
    <dbReference type="NCBI Taxonomy" id="59895"/>
    <lineage>
        <taxon>Eukaryota</taxon>
        <taxon>Viridiplantae</taxon>
        <taxon>Streptophyta</taxon>
        <taxon>Embryophyta</taxon>
        <taxon>Tracheophyta</taxon>
        <taxon>Spermatophyta</taxon>
        <taxon>Magnoliopsida</taxon>
        <taxon>eudicotyledons</taxon>
        <taxon>Gunneridae</taxon>
        <taxon>Pentapetalae</taxon>
        <taxon>asterids</taxon>
        <taxon>campanulids</taxon>
        <taxon>Asterales</taxon>
        <taxon>Asteraceae</taxon>
        <taxon>Carduoideae</taxon>
        <taxon>Cardueae</taxon>
        <taxon>Carduinae</taxon>
        <taxon>Cynara</taxon>
    </lineage>
</organism>
<dbReference type="Gramene" id="KVH95426">
    <property type="protein sequence ID" value="KVH95426"/>
    <property type="gene ID" value="Ccrd_002526"/>
</dbReference>